<evidence type="ECO:0000313" key="3">
    <source>
        <dbReference type="EMBL" id="KAK3319682.1"/>
    </source>
</evidence>
<feature type="region of interest" description="Disordered" evidence="1">
    <location>
        <begin position="18"/>
        <end position="37"/>
    </location>
</feature>
<name>A0AAE0M566_9PEZI</name>
<keyword evidence="2" id="KW-1133">Transmembrane helix</keyword>
<accession>A0AAE0M566</accession>
<evidence type="ECO:0000313" key="4">
    <source>
        <dbReference type="Proteomes" id="UP001286456"/>
    </source>
</evidence>
<keyword evidence="2" id="KW-0472">Membrane</keyword>
<sequence>MQAAHSAGAAFGDEDAVATDETMTQDRKSKRSSGPFAKPSSSAVFFFLGMLFARFPYDYPLIWRQDLTSARASSCARTRGGQYSVAYGEKALDDGDQRAKKLCLLIYIHAHIVVINLILILNFMSRGGVSYYWFPLDLPLSTSIRP</sequence>
<reference evidence="3" key="1">
    <citation type="journal article" date="2023" name="Mol. Phylogenet. Evol.">
        <title>Genome-scale phylogeny and comparative genomics of the fungal order Sordariales.</title>
        <authorList>
            <person name="Hensen N."/>
            <person name="Bonometti L."/>
            <person name="Westerberg I."/>
            <person name="Brannstrom I.O."/>
            <person name="Guillou S."/>
            <person name="Cros-Aarteil S."/>
            <person name="Calhoun S."/>
            <person name="Haridas S."/>
            <person name="Kuo A."/>
            <person name="Mondo S."/>
            <person name="Pangilinan J."/>
            <person name="Riley R."/>
            <person name="LaButti K."/>
            <person name="Andreopoulos B."/>
            <person name="Lipzen A."/>
            <person name="Chen C."/>
            <person name="Yan M."/>
            <person name="Daum C."/>
            <person name="Ng V."/>
            <person name="Clum A."/>
            <person name="Steindorff A."/>
            <person name="Ohm R.A."/>
            <person name="Martin F."/>
            <person name="Silar P."/>
            <person name="Natvig D.O."/>
            <person name="Lalanne C."/>
            <person name="Gautier V."/>
            <person name="Ament-Velasquez S.L."/>
            <person name="Kruys A."/>
            <person name="Hutchinson M.I."/>
            <person name="Powell A.J."/>
            <person name="Barry K."/>
            <person name="Miller A.N."/>
            <person name="Grigoriev I.V."/>
            <person name="Debuchy R."/>
            <person name="Gladieux P."/>
            <person name="Hiltunen Thoren M."/>
            <person name="Johannesson H."/>
        </authorList>
    </citation>
    <scope>NUCLEOTIDE SEQUENCE</scope>
    <source>
        <strain evidence="3">SMH4131-1</strain>
    </source>
</reference>
<gene>
    <name evidence="3" type="ORF">B0T19DRAFT_445484</name>
</gene>
<dbReference type="EMBL" id="JAUEPO010000006">
    <property type="protein sequence ID" value="KAK3319682.1"/>
    <property type="molecule type" value="Genomic_DNA"/>
</dbReference>
<evidence type="ECO:0000256" key="1">
    <source>
        <dbReference type="SAM" id="MobiDB-lite"/>
    </source>
</evidence>
<dbReference type="AlphaFoldDB" id="A0AAE0M566"/>
<organism evidence="3 4">
    <name type="scientific">Cercophora scortea</name>
    <dbReference type="NCBI Taxonomy" id="314031"/>
    <lineage>
        <taxon>Eukaryota</taxon>
        <taxon>Fungi</taxon>
        <taxon>Dikarya</taxon>
        <taxon>Ascomycota</taxon>
        <taxon>Pezizomycotina</taxon>
        <taxon>Sordariomycetes</taxon>
        <taxon>Sordariomycetidae</taxon>
        <taxon>Sordariales</taxon>
        <taxon>Lasiosphaeriaceae</taxon>
        <taxon>Cercophora</taxon>
    </lineage>
</organism>
<dbReference type="Pfam" id="PF08229">
    <property type="entry name" value="SHR3_chaperone"/>
    <property type="match status" value="1"/>
</dbReference>
<proteinExistence type="predicted"/>
<dbReference type="InterPro" id="IPR013248">
    <property type="entry name" value="Psh3/Shr3"/>
</dbReference>
<comment type="caution">
    <text evidence="3">The sequence shown here is derived from an EMBL/GenBank/DDBJ whole genome shotgun (WGS) entry which is preliminary data.</text>
</comment>
<feature type="transmembrane region" description="Helical" evidence="2">
    <location>
        <begin position="104"/>
        <end position="124"/>
    </location>
</feature>
<evidence type="ECO:0000256" key="2">
    <source>
        <dbReference type="SAM" id="Phobius"/>
    </source>
</evidence>
<keyword evidence="2" id="KW-0812">Transmembrane</keyword>
<protein>
    <submittedName>
        <fullName evidence="3">Uncharacterized protein</fullName>
    </submittedName>
</protein>
<dbReference type="Proteomes" id="UP001286456">
    <property type="component" value="Unassembled WGS sequence"/>
</dbReference>
<keyword evidence="4" id="KW-1185">Reference proteome</keyword>
<reference evidence="3" key="2">
    <citation type="submission" date="2023-06" db="EMBL/GenBank/DDBJ databases">
        <authorList>
            <consortium name="Lawrence Berkeley National Laboratory"/>
            <person name="Haridas S."/>
            <person name="Hensen N."/>
            <person name="Bonometti L."/>
            <person name="Westerberg I."/>
            <person name="Brannstrom I.O."/>
            <person name="Guillou S."/>
            <person name="Cros-Aarteil S."/>
            <person name="Calhoun S."/>
            <person name="Kuo A."/>
            <person name="Mondo S."/>
            <person name="Pangilinan J."/>
            <person name="Riley R."/>
            <person name="Labutti K."/>
            <person name="Andreopoulos B."/>
            <person name="Lipzen A."/>
            <person name="Chen C."/>
            <person name="Yanf M."/>
            <person name="Daum C."/>
            <person name="Ng V."/>
            <person name="Clum A."/>
            <person name="Steindorff A."/>
            <person name="Ohm R."/>
            <person name="Martin F."/>
            <person name="Silar P."/>
            <person name="Natvig D."/>
            <person name="Lalanne C."/>
            <person name="Gautier V."/>
            <person name="Ament-Velasquez S.L."/>
            <person name="Kruys A."/>
            <person name="Hutchinson M.I."/>
            <person name="Powell A.J."/>
            <person name="Barry K."/>
            <person name="Miller A.N."/>
            <person name="Grigoriev I.V."/>
            <person name="Debuchy R."/>
            <person name="Gladieux P."/>
            <person name="Thoren M.H."/>
            <person name="Johannesson H."/>
        </authorList>
    </citation>
    <scope>NUCLEOTIDE SEQUENCE</scope>
    <source>
        <strain evidence="3">SMH4131-1</strain>
    </source>
</reference>